<protein>
    <submittedName>
        <fullName evidence="1">Organic hydroperoxide reductase OsmC/OhrA</fullName>
    </submittedName>
</protein>
<reference evidence="1 2" key="1">
    <citation type="submission" date="2019-03" db="EMBL/GenBank/DDBJ databases">
        <title>Genomic Encyclopedia of Type Strains, Phase IV (KMG-IV): sequencing the most valuable type-strain genomes for metagenomic binning, comparative biology and taxonomic classification.</title>
        <authorList>
            <person name="Goeker M."/>
        </authorList>
    </citation>
    <scope>NUCLEOTIDE SEQUENCE [LARGE SCALE GENOMIC DNA]</scope>
    <source>
        <strain evidence="1 2">DSM 25903</strain>
    </source>
</reference>
<gene>
    <name evidence="1" type="ORF">EV668_1915</name>
</gene>
<proteinExistence type="predicted"/>
<keyword evidence="2" id="KW-1185">Reference proteome</keyword>
<dbReference type="RefSeq" id="WP_133769501.1">
    <property type="nucleotide sequence ID" value="NZ_SNZR01000011.1"/>
</dbReference>
<dbReference type="PANTHER" id="PTHR42830:SF2">
    <property type="entry name" value="OSMC_OHR FAMILY PROTEIN"/>
    <property type="match status" value="1"/>
</dbReference>
<dbReference type="EMBL" id="SNZR01000011">
    <property type="protein sequence ID" value="TDR94627.1"/>
    <property type="molecule type" value="Genomic_DNA"/>
</dbReference>
<dbReference type="InterPro" id="IPR003718">
    <property type="entry name" value="OsmC/Ohr_fam"/>
</dbReference>
<evidence type="ECO:0000313" key="2">
    <source>
        <dbReference type="Proteomes" id="UP000295122"/>
    </source>
</evidence>
<dbReference type="Pfam" id="PF02566">
    <property type="entry name" value="OsmC"/>
    <property type="match status" value="1"/>
</dbReference>
<dbReference type="Gene3D" id="3.30.300.20">
    <property type="match status" value="1"/>
</dbReference>
<dbReference type="InterPro" id="IPR052707">
    <property type="entry name" value="OsmC_Ohr_Peroxiredoxin"/>
</dbReference>
<comment type="caution">
    <text evidence="1">The sequence shown here is derived from an EMBL/GenBank/DDBJ whole genome shotgun (WGS) entry which is preliminary data.</text>
</comment>
<evidence type="ECO:0000313" key="1">
    <source>
        <dbReference type="EMBL" id="TDR94627.1"/>
    </source>
</evidence>
<dbReference type="InterPro" id="IPR036102">
    <property type="entry name" value="OsmC/Ohrsf"/>
</dbReference>
<name>A0A4R7CCT1_9HYPH</name>
<organism evidence="1 2">
    <name type="scientific">Enterovirga rhinocerotis</name>
    <dbReference type="NCBI Taxonomy" id="1339210"/>
    <lineage>
        <taxon>Bacteria</taxon>
        <taxon>Pseudomonadati</taxon>
        <taxon>Pseudomonadota</taxon>
        <taxon>Alphaproteobacteria</taxon>
        <taxon>Hyphomicrobiales</taxon>
        <taxon>Methylobacteriaceae</taxon>
        <taxon>Enterovirga</taxon>
    </lineage>
</organism>
<dbReference type="InterPro" id="IPR015946">
    <property type="entry name" value="KH_dom-like_a/b"/>
</dbReference>
<dbReference type="SUPFAM" id="SSF82784">
    <property type="entry name" value="OsmC-like"/>
    <property type="match status" value="1"/>
</dbReference>
<dbReference type="Proteomes" id="UP000295122">
    <property type="component" value="Unassembled WGS sequence"/>
</dbReference>
<accession>A0A4R7CCT1</accession>
<dbReference type="AlphaFoldDB" id="A0A4R7CCT1"/>
<sequence length="158" mass="17176">MVEHVYTAAVEWRRGEGEAFTDNRYGRGHLWTFDGGVSVPASSAPSSVRVPYSREDAVDPEEALVAALSSCHMLFFLSFAAKAGYVVDRYRDDASGTMAPNESGRLHLSRVTLAPAVAFSGESQPDAPAIEALHHAAHDHCYIANSVRAEIVIEPRTF</sequence>
<dbReference type="OrthoDB" id="9795405at2"/>
<dbReference type="PANTHER" id="PTHR42830">
    <property type="entry name" value="OSMOTICALLY INDUCIBLE FAMILY PROTEIN"/>
    <property type="match status" value="1"/>
</dbReference>